<dbReference type="EMBL" id="UHJL01000002">
    <property type="protein sequence ID" value="SUQ24369.1"/>
    <property type="molecule type" value="Genomic_DNA"/>
</dbReference>
<evidence type="ECO:0000259" key="1">
    <source>
        <dbReference type="Pfam" id="PF09983"/>
    </source>
</evidence>
<protein>
    <recommendedName>
        <fullName evidence="1">Wadjet protein JetD C-terminal domain-containing protein</fullName>
    </recommendedName>
</protein>
<accession>A0A380S580</accession>
<sequence length="393" mass="45694">MKKKSLLNKLVDKYESSKSFVGKNRQNQSFSIRPEKIFPKYLDDEEVDFFAEVNDSIKDLESNEFISVDWTKGCIAKKISLNVNHLNDVYKYIDRQPRKQTQEWLLSVFDKYQNNACELLQNYFKVQRCRIEENQNVEFFNSNEKDFEDSIRAVDYIQKNTTEILIRNASLALFKDSKRLENIASTIEALMRKYGDYDGCDDILAECNVVRTPTQVLVKGNANICLDTQIIDLSKIEGDIGFSTKSIDDITFVEVLGCRVVTIENLTSFYTYENNNDFVIYLGGFHNAVKREFIKKIYNSNPSKTYMHFGDIDAGGFYILKHLRTKTGVNFLPMKMDIETLQLYKDCVKTLSTEDRKRLEKLLGDNEFKDVIAYMLENDCKLEQENVTCLTQC</sequence>
<dbReference type="InterPro" id="IPR024534">
    <property type="entry name" value="JetD_C"/>
</dbReference>
<proteinExistence type="predicted"/>
<feature type="domain" description="Wadjet protein JetD C-terminal" evidence="1">
    <location>
        <begin position="254"/>
        <end position="387"/>
    </location>
</feature>
<dbReference type="Gene3D" id="3.40.1360.10">
    <property type="match status" value="1"/>
</dbReference>
<dbReference type="Pfam" id="PF09983">
    <property type="entry name" value="JetD_C"/>
    <property type="match status" value="1"/>
</dbReference>
<organism evidence="2 3">
    <name type="scientific">Fibrobacter succinogenes</name>
    <name type="common">Bacteroides succinogenes</name>
    <dbReference type="NCBI Taxonomy" id="833"/>
    <lineage>
        <taxon>Bacteria</taxon>
        <taxon>Pseudomonadati</taxon>
        <taxon>Fibrobacterota</taxon>
        <taxon>Fibrobacteria</taxon>
        <taxon>Fibrobacterales</taxon>
        <taxon>Fibrobacteraceae</taxon>
        <taxon>Fibrobacter</taxon>
    </lineage>
</organism>
<evidence type="ECO:0000313" key="2">
    <source>
        <dbReference type="EMBL" id="SUQ24369.1"/>
    </source>
</evidence>
<dbReference type="AlphaFoldDB" id="A0A380S580"/>
<dbReference type="Proteomes" id="UP000255423">
    <property type="component" value="Unassembled WGS sequence"/>
</dbReference>
<reference evidence="2 3" key="1">
    <citation type="submission" date="2017-08" db="EMBL/GenBank/DDBJ databases">
        <authorList>
            <person name="de Groot N.N."/>
        </authorList>
    </citation>
    <scope>NUCLEOTIDE SEQUENCE [LARGE SCALE GENOMIC DNA]</scope>
    <source>
        <strain evidence="2 3">HM2</strain>
    </source>
</reference>
<name>A0A380S580_FIBSU</name>
<dbReference type="RefSeq" id="WP_181369080.1">
    <property type="nucleotide sequence ID" value="NZ_UHJL01000002.1"/>
</dbReference>
<evidence type="ECO:0000313" key="3">
    <source>
        <dbReference type="Proteomes" id="UP000255423"/>
    </source>
</evidence>
<gene>
    <name evidence="2" type="ORF">SAMN05661053_1769</name>
</gene>